<dbReference type="GO" id="GO:0016301">
    <property type="term" value="F:kinase activity"/>
    <property type="evidence" value="ECO:0007669"/>
    <property type="project" value="UniProtKB-KW"/>
</dbReference>
<organism evidence="1">
    <name type="scientific">Tanacetum cinerariifolium</name>
    <name type="common">Dalmatian daisy</name>
    <name type="synonym">Chrysanthemum cinerariifolium</name>
    <dbReference type="NCBI Taxonomy" id="118510"/>
    <lineage>
        <taxon>Eukaryota</taxon>
        <taxon>Viridiplantae</taxon>
        <taxon>Streptophyta</taxon>
        <taxon>Embryophyta</taxon>
        <taxon>Tracheophyta</taxon>
        <taxon>Spermatophyta</taxon>
        <taxon>Magnoliopsida</taxon>
        <taxon>eudicotyledons</taxon>
        <taxon>Gunneridae</taxon>
        <taxon>Pentapetalae</taxon>
        <taxon>asterids</taxon>
        <taxon>campanulids</taxon>
        <taxon>Asterales</taxon>
        <taxon>Asteraceae</taxon>
        <taxon>Asteroideae</taxon>
        <taxon>Anthemideae</taxon>
        <taxon>Anthemidinae</taxon>
        <taxon>Tanacetum</taxon>
    </lineage>
</organism>
<accession>A0A699VZR6</accession>
<dbReference type="EMBL" id="BKCJ011523809">
    <property type="protein sequence ID" value="GFD39879.1"/>
    <property type="molecule type" value="Genomic_DNA"/>
</dbReference>
<reference evidence="1" key="1">
    <citation type="journal article" date="2019" name="Sci. Rep.">
        <title>Draft genome of Tanacetum cinerariifolium, the natural source of mosquito coil.</title>
        <authorList>
            <person name="Yamashiro T."/>
            <person name="Shiraishi A."/>
            <person name="Satake H."/>
            <person name="Nakayama K."/>
        </authorList>
    </citation>
    <scope>NUCLEOTIDE SEQUENCE</scope>
</reference>
<name>A0A699VZR6_TANCI</name>
<sequence>KEDVVFEFLLESFSSYYCGDAAVYVEGIEFRVIDKEVQQVLKSDFKVSRNYDELFWLGEVDGKKLLVLSANASLHKVSIVDAFTSKPPAQSRFVLFLFL</sequence>
<dbReference type="AlphaFoldDB" id="A0A699VZR6"/>
<feature type="non-terminal residue" evidence="1">
    <location>
        <position position="1"/>
    </location>
</feature>
<gene>
    <name evidence="1" type="ORF">Tci_911848</name>
</gene>
<keyword evidence="1" id="KW-0808">Transferase</keyword>
<keyword evidence="1" id="KW-0418">Kinase</keyword>
<proteinExistence type="predicted"/>
<comment type="caution">
    <text evidence="1">The sequence shown here is derived from an EMBL/GenBank/DDBJ whole genome shotgun (WGS) entry which is preliminary data.</text>
</comment>
<protein>
    <submittedName>
        <fullName evidence="1">Protein kinase-like domain, phloem protein 2-like protein</fullName>
    </submittedName>
</protein>
<evidence type="ECO:0000313" key="1">
    <source>
        <dbReference type="EMBL" id="GFD39879.1"/>
    </source>
</evidence>